<dbReference type="GO" id="GO:0016491">
    <property type="term" value="F:oxidoreductase activity"/>
    <property type="evidence" value="ECO:0007669"/>
    <property type="project" value="UniProtKB-KW"/>
</dbReference>
<evidence type="ECO:0000259" key="4">
    <source>
        <dbReference type="SMART" id="SM00822"/>
    </source>
</evidence>
<reference evidence="5" key="1">
    <citation type="submission" date="2021-05" db="EMBL/GenBank/DDBJ databases">
        <authorList>
            <person name="Arsene-Ploetze F."/>
        </authorList>
    </citation>
    <scope>NUCLEOTIDE SEQUENCE</scope>
    <source>
        <strain evidence="5">DSM 42138</strain>
    </source>
</reference>
<evidence type="ECO:0000313" key="6">
    <source>
        <dbReference type="Proteomes" id="UP001152519"/>
    </source>
</evidence>
<dbReference type="InterPro" id="IPR057326">
    <property type="entry name" value="KR_dom"/>
</dbReference>
<evidence type="ECO:0000313" key="5">
    <source>
        <dbReference type="EMBL" id="CAG6397402.1"/>
    </source>
</evidence>
<comment type="similarity">
    <text evidence="1 3">Belongs to the short-chain dehydrogenases/reductases (SDR) family.</text>
</comment>
<organism evidence="5 6">
    <name type="scientific">Actinacidiphila cocklensis</name>
    <dbReference type="NCBI Taxonomy" id="887465"/>
    <lineage>
        <taxon>Bacteria</taxon>
        <taxon>Bacillati</taxon>
        <taxon>Actinomycetota</taxon>
        <taxon>Actinomycetes</taxon>
        <taxon>Kitasatosporales</taxon>
        <taxon>Streptomycetaceae</taxon>
        <taxon>Actinacidiphila</taxon>
    </lineage>
</organism>
<dbReference type="FunFam" id="3.40.50.720:FF:000084">
    <property type="entry name" value="Short-chain dehydrogenase reductase"/>
    <property type="match status" value="1"/>
</dbReference>
<evidence type="ECO:0000256" key="1">
    <source>
        <dbReference type="ARBA" id="ARBA00006484"/>
    </source>
</evidence>
<dbReference type="Pfam" id="PF00106">
    <property type="entry name" value="adh_short"/>
    <property type="match status" value="1"/>
</dbReference>
<dbReference type="RefSeq" id="WP_251497456.1">
    <property type="nucleotide sequence ID" value="NZ_CAJSLV010000086.1"/>
</dbReference>
<dbReference type="InterPro" id="IPR036291">
    <property type="entry name" value="NAD(P)-bd_dom_sf"/>
</dbReference>
<gene>
    <name evidence="5" type="ORF">SCOCK_540003</name>
</gene>
<dbReference type="Gene3D" id="3.40.50.720">
    <property type="entry name" value="NAD(P)-binding Rossmann-like Domain"/>
    <property type="match status" value="1"/>
</dbReference>
<dbReference type="Proteomes" id="UP001152519">
    <property type="component" value="Unassembled WGS sequence"/>
</dbReference>
<dbReference type="SMART" id="SM00822">
    <property type="entry name" value="PKS_KR"/>
    <property type="match status" value="1"/>
</dbReference>
<dbReference type="InterPro" id="IPR050259">
    <property type="entry name" value="SDR"/>
</dbReference>
<keyword evidence="6" id="KW-1185">Reference proteome</keyword>
<dbReference type="PRINTS" id="PR00080">
    <property type="entry name" value="SDRFAMILY"/>
</dbReference>
<comment type="caution">
    <text evidence="5">The sequence shown here is derived from an EMBL/GenBank/DDBJ whole genome shotgun (WGS) entry which is preliminary data.</text>
</comment>
<dbReference type="EMBL" id="CAJSLV010000086">
    <property type="protein sequence ID" value="CAG6397402.1"/>
    <property type="molecule type" value="Genomic_DNA"/>
</dbReference>
<name>A0A9W4DW09_9ACTN</name>
<feature type="domain" description="Ketoreductase" evidence="4">
    <location>
        <begin position="8"/>
        <end position="210"/>
    </location>
</feature>
<evidence type="ECO:0000256" key="3">
    <source>
        <dbReference type="RuleBase" id="RU000363"/>
    </source>
</evidence>
<dbReference type="PANTHER" id="PTHR42879">
    <property type="entry name" value="3-OXOACYL-(ACYL-CARRIER-PROTEIN) REDUCTASE"/>
    <property type="match status" value="1"/>
</dbReference>
<dbReference type="SUPFAM" id="SSF51735">
    <property type="entry name" value="NAD(P)-binding Rossmann-fold domains"/>
    <property type="match status" value="1"/>
</dbReference>
<accession>A0A9W4DW09</accession>
<proteinExistence type="inferred from homology"/>
<sequence>MASDFEGKRALVTGSSSGLGEEIARRLAAEGASVVVHGRDAARTEAVAKSVRDAGGDASVAIGDLATDEGADAVAAAALAGGPVDILVNNVGVYDPSLSWTTVSAADWADIYNVNVISGVRMIQRLVPAMRERGWGRVIQISSVTGHRPQASQPHYAATNAARSNLAVSLSRELRGTGVTSNAIAAGGILVPNSVDHLVSMGREQGWGETWDEIEPNLVAALGPNDVGRIGRMDEYVGMVLFLAGPASGYVTGANLHVDGGWRDA</sequence>
<keyword evidence="2" id="KW-0560">Oxidoreductase</keyword>
<dbReference type="CDD" id="cd05233">
    <property type="entry name" value="SDR_c"/>
    <property type="match status" value="1"/>
</dbReference>
<dbReference type="PRINTS" id="PR00081">
    <property type="entry name" value="GDHRDH"/>
</dbReference>
<protein>
    <submittedName>
        <fullName evidence="5">Short-chain dehydrogenase</fullName>
    </submittedName>
</protein>
<dbReference type="AlphaFoldDB" id="A0A9W4DW09"/>
<evidence type="ECO:0000256" key="2">
    <source>
        <dbReference type="ARBA" id="ARBA00023002"/>
    </source>
</evidence>
<dbReference type="InterPro" id="IPR002347">
    <property type="entry name" value="SDR_fam"/>
</dbReference>